<name>A0ABV0JJ70_9CYAN</name>
<keyword evidence="2" id="KW-0812">Transmembrane</keyword>
<keyword evidence="4" id="KW-1185">Reference proteome</keyword>
<proteinExistence type="predicted"/>
<evidence type="ECO:0000313" key="4">
    <source>
        <dbReference type="Proteomes" id="UP001464891"/>
    </source>
</evidence>
<feature type="transmembrane region" description="Helical" evidence="2">
    <location>
        <begin position="6"/>
        <end position="24"/>
    </location>
</feature>
<feature type="compositionally biased region" description="Polar residues" evidence="1">
    <location>
        <begin position="133"/>
        <end position="145"/>
    </location>
</feature>
<gene>
    <name evidence="3" type="ORF">NC998_29100</name>
</gene>
<dbReference type="EMBL" id="JAMPKM010000070">
    <property type="protein sequence ID" value="MEP0821105.1"/>
    <property type="molecule type" value="Genomic_DNA"/>
</dbReference>
<dbReference type="Proteomes" id="UP001464891">
    <property type="component" value="Unassembled WGS sequence"/>
</dbReference>
<evidence type="ECO:0000256" key="2">
    <source>
        <dbReference type="SAM" id="Phobius"/>
    </source>
</evidence>
<organism evidence="3 4">
    <name type="scientific">Trichocoleus desertorum GB2-A4</name>
    <dbReference type="NCBI Taxonomy" id="2933944"/>
    <lineage>
        <taxon>Bacteria</taxon>
        <taxon>Bacillati</taxon>
        <taxon>Cyanobacteriota</taxon>
        <taxon>Cyanophyceae</taxon>
        <taxon>Leptolyngbyales</taxon>
        <taxon>Trichocoleusaceae</taxon>
        <taxon>Trichocoleus</taxon>
    </lineage>
</organism>
<keyword evidence="2" id="KW-0472">Membrane</keyword>
<keyword evidence="2" id="KW-1133">Transmembrane helix</keyword>
<dbReference type="RefSeq" id="WP_190435300.1">
    <property type="nucleotide sequence ID" value="NZ_JAMPKM010000070.1"/>
</dbReference>
<reference evidence="3 4" key="1">
    <citation type="submission" date="2022-04" db="EMBL/GenBank/DDBJ databases">
        <title>Positive selection, recombination, and allopatry shape intraspecific diversity of widespread and dominant cyanobacteria.</title>
        <authorList>
            <person name="Wei J."/>
            <person name="Shu W."/>
            <person name="Hu C."/>
        </authorList>
    </citation>
    <scope>NUCLEOTIDE SEQUENCE [LARGE SCALE GENOMIC DNA]</scope>
    <source>
        <strain evidence="3 4">GB2-A4</strain>
    </source>
</reference>
<protein>
    <recommendedName>
        <fullName evidence="5">LemA family protein</fullName>
    </recommendedName>
</protein>
<evidence type="ECO:0000256" key="1">
    <source>
        <dbReference type="SAM" id="MobiDB-lite"/>
    </source>
</evidence>
<evidence type="ECO:0008006" key="5">
    <source>
        <dbReference type="Google" id="ProtNLM"/>
    </source>
</evidence>
<comment type="caution">
    <text evidence="3">The sequence shown here is derived from an EMBL/GenBank/DDBJ whole genome shotgun (WGS) entry which is preliminary data.</text>
</comment>
<accession>A0ABV0JJ70</accession>
<feature type="region of interest" description="Disordered" evidence="1">
    <location>
        <begin position="125"/>
        <end position="145"/>
    </location>
</feature>
<evidence type="ECO:0000313" key="3">
    <source>
        <dbReference type="EMBL" id="MEP0821105.1"/>
    </source>
</evidence>
<sequence length="204" mass="22768">MEYLITGATLALVGTIALLIVAYRKGWLQRISDRLLHSGETTDRERVEEFIEQGRQVRAAIKAFADRYQDPDQMVLALKNLRFNEVERHVGEINTLVFDIDEASAEFKRSCNYAIALINKKSKLTPEPEEPAKSTTTKVEVQSQASQSSKKYDDATYYAYRQAGASNVSFASGAQLNDLIRKGSVDGRDFFVVGLASEFNGTSQ</sequence>